<name>A0A9D4RUB1_DREPO</name>
<dbReference type="EMBL" id="JAIWYP010000001">
    <property type="protein sequence ID" value="KAH3878983.1"/>
    <property type="molecule type" value="Genomic_DNA"/>
</dbReference>
<dbReference type="AlphaFoldDB" id="A0A9D4RUB1"/>
<protein>
    <submittedName>
        <fullName evidence="1">Uncharacterized protein</fullName>
    </submittedName>
</protein>
<reference evidence="1" key="1">
    <citation type="journal article" date="2019" name="bioRxiv">
        <title>The Genome of the Zebra Mussel, Dreissena polymorpha: A Resource for Invasive Species Research.</title>
        <authorList>
            <person name="McCartney M.A."/>
            <person name="Auch B."/>
            <person name="Kono T."/>
            <person name="Mallez S."/>
            <person name="Zhang Y."/>
            <person name="Obille A."/>
            <person name="Becker A."/>
            <person name="Abrahante J.E."/>
            <person name="Garbe J."/>
            <person name="Badalamenti J.P."/>
            <person name="Herman A."/>
            <person name="Mangelson H."/>
            <person name="Liachko I."/>
            <person name="Sullivan S."/>
            <person name="Sone E.D."/>
            <person name="Koren S."/>
            <person name="Silverstein K.A.T."/>
            <person name="Beckman K.B."/>
            <person name="Gohl D.M."/>
        </authorList>
    </citation>
    <scope>NUCLEOTIDE SEQUENCE</scope>
    <source>
        <strain evidence="1">Duluth1</strain>
        <tissue evidence="1">Whole animal</tissue>
    </source>
</reference>
<organism evidence="1 2">
    <name type="scientific">Dreissena polymorpha</name>
    <name type="common">Zebra mussel</name>
    <name type="synonym">Mytilus polymorpha</name>
    <dbReference type="NCBI Taxonomy" id="45954"/>
    <lineage>
        <taxon>Eukaryota</taxon>
        <taxon>Metazoa</taxon>
        <taxon>Spiralia</taxon>
        <taxon>Lophotrochozoa</taxon>
        <taxon>Mollusca</taxon>
        <taxon>Bivalvia</taxon>
        <taxon>Autobranchia</taxon>
        <taxon>Heteroconchia</taxon>
        <taxon>Euheterodonta</taxon>
        <taxon>Imparidentia</taxon>
        <taxon>Neoheterodontei</taxon>
        <taxon>Myida</taxon>
        <taxon>Dreissenoidea</taxon>
        <taxon>Dreissenidae</taxon>
        <taxon>Dreissena</taxon>
    </lineage>
</organism>
<dbReference type="Proteomes" id="UP000828390">
    <property type="component" value="Unassembled WGS sequence"/>
</dbReference>
<evidence type="ECO:0000313" key="1">
    <source>
        <dbReference type="EMBL" id="KAH3878983.1"/>
    </source>
</evidence>
<keyword evidence="2" id="KW-1185">Reference proteome</keyword>
<proteinExistence type="predicted"/>
<reference evidence="1" key="2">
    <citation type="submission" date="2020-11" db="EMBL/GenBank/DDBJ databases">
        <authorList>
            <person name="McCartney M.A."/>
            <person name="Auch B."/>
            <person name="Kono T."/>
            <person name="Mallez S."/>
            <person name="Becker A."/>
            <person name="Gohl D.M."/>
            <person name="Silverstein K.A.T."/>
            <person name="Koren S."/>
            <person name="Bechman K.B."/>
            <person name="Herman A."/>
            <person name="Abrahante J.E."/>
            <person name="Garbe J."/>
        </authorList>
    </citation>
    <scope>NUCLEOTIDE SEQUENCE</scope>
    <source>
        <strain evidence="1">Duluth1</strain>
        <tissue evidence="1">Whole animal</tissue>
    </source>
</reference>
<sequence length="62" mass="6698">MAEVESGGVSLGCHADCTQLMDDDRNLQNIAAEKRGLYSQSAWTHSTAFRKAERSPNEGGLS</sequence>
<gene>
    <name evidence="1" type="ORF">DPMN_002884</name>
</gene>
<accession>A0A9D4RUB1</accession>
<comment type="caution">
    <text evidence="1">The sequence shown here is derived from an EMBL/GenBank/DDBJ whole genome shotgun (WGS) entry which is preliminary data.</text>
</comment>
<evidence type="ECO:0000313" key="2">
    <source>
        <dbReference type="Proteomes" id="UP000828390"/>
    </source>
</evidence>